<dbReference type="InterPro" id="IPR008271">
    <property type="entry name" value="Ser/Thr_kinase_AS"/>
</dbReference>
<keyword evidence="4" id="KW-0547">Nucleotide-binding</keyword>
<dbReference type="GO" id="GO:0051301">
    <property type="term" value="P:cell division"/>
    <property type="evidence" value="ECO:0007669"/>
    <property type="project" value="UniProtKB-KW"/>
</dbReference>
<evidence type="ECO:0000259" key="8">
    <source>
        <dbReference type="PROSITE" id="PS50011"/>
    </source>
</evidence>
<dbReference type="GO" id="GO:0004674">
    <property type="term" value="F:protein serine/threonine kinase activity"/>
    <property type="evidence" value="ECO:0007669"/>
    <property type="project" value="UniProtKB-KW"/>
</dbReference>
<dbReference type="SUPFAM" id="SSF56112">
    <property type="entry name" value="Protein kinase-like (PK-like)"/>
    <property type="match status" value="1"/>
</dbReference>
<feature type="compositionally biased region" description="Polar residues" evidence="7">
    <location>
        <begin position="200"/>
        <end position="210"/>
    </location>
</feature>
<dbReference type="GO" id="GO:0005634">
    <property type="term" value="C:nucleus"/>
    <property type="evidence" value="ECO:0007669"/>
    <property type="project" value="TreeGrafter"/>
</dbReference>
<feature type="domain" description="Protein kinase" evidence="8">
    <location>
        <begin position="22"/>
        <end position="479"/>
    </location>
</feature>
<dbReference type="GO" id="GO:0044773">
    <property type="term" value="P:mitotic DNA damage checkpoint signaling"/>
    <property type="evidence" value="ECO:0007669"/>
    <property type="project" value="TreeGrafter"/>
</dbReference>
<organism evidence="9 10">
    <name type="scientific">Fasciolopsis buskii</name>
    <dbReference type="NCBI Taxonomy" id="27845"/>
    <lineage>
        <taxon>Eukaryota</taxon>
        <taxon>Metazoa</taxon>
        <taxon>Spiralia</taxon>
        <taxon>Lophotrochozoa</taxon>
        <taxon>Platyhelminthes</taxon>
        <taxon>Trematoda</taxon>
        <taxon>Digenea</taxon>
        <taxon>Plagiorchiida</taxon>
        <taxon>Echinostomata</taxon>
        <taxon>Echinostomatoidea</taxon>
        <taxon>Fasciolidae</taxon>
        <taxon>Fasciolopsis</taxon>
    </lineage>
</organism>
<keyword evidence="5 9" id="KW-0418">Kinase</keyword>
<keyword evidence="9" id="KW-0131">Cell cycle</keyword>
<dbReference type="EMBL" id="LUCM01009670">
    <property type="protein sequence ID" value="KAA0186553.1"/>
    <property type="molecule type" value="Genomic_DNA"/>
</dbReference>
<dbReference type="PANTHER" id="PTHR44167">
    <property type="entry name" value="OVARIAN-SPECIFIC SERINE/THREONINE-PROTEIN KINASE LOK-RELATED"/>
    <property type="match status" value="1"/>
</dbReference>
<keyword evidence="2" id="KW-0723">Serine/threonine-protein kinase</keyword>
<feature type="region of interest" description="Disordered" evidence="7">
    <location>
        <begin position="191"/>
        <end position="247"/>
    </location>
</feature>
<evidence type="ECO:0000256" key="3">
    <source>
        <dbReference type="ARBA" id="ARBA00022679"/>
    </source>
</evidence>
<feature type="compositionally biased region" description="Polar residues" evidence="7">
    <location>
        <begin position="220"/>
        <end position="234"/>
    </location>
</feature>
<feature type="compositionally biased region" description="Polar residues" evidence="7">
    <location>
        <begin position="481"/>
        <end position="494"/>
    </location>
</feature>
<proteinExistence type="predicted"/>
<dbReference type="AlphaFoldDB" id="A0A8E0RP35"/>
<dbReference type="PROSITE" id="PS00108">
    <property type="entry name" value="PROTEIN_KINASE_ST"/>
    <property type="match status" value="1"/>
</dbReference>
<evidence type="ECO:0000313" key="10">
    <source>
        <dbReference type="Proteomes" id="UP000728185"/>
    </source>
</evidence>
<dbReference type="SMART" id="SM00220">
    <property type="entry name" value="S_TKc"/>
    <property type="match status" value="1"/>
</dbReference>
<feature type="region of interest" description="Disordered" evidence="7">
    <location>
        <begin position="481"/>
        <end position="532"/>
    </location>
</feature>
<keyword evidence="3" id="KW-0808">Transferase</keyword>
<dbReference type="InterPro" id="IPR011009">
    <property type="entry name" value="Kinase-like_dom_sf"/>
</dbReference>
<evidence type="ECO:0000256" key="5">
    <source>
        <dbReference type="ARBA" id="ARBA00022777"/>
    </source>
</evidence>
<accession>A0A8E0RP35</accession>
<keyword evidence="10" id="KW-1185">Reference proteome</keyword>
<dbReference type="Gene3D" id="3.30.200.20">
    <property type="entry name" value="Phosphorylase Kinase, domain 1"/>
    <property type="match status" value="1"/>
</dbReference>
<feature type="region of interest" description="Disordered" evidence="7">
    <location>
        <begin position="411"/>
        <end position="436"/>
    </location>
</feature>
<reference evidence="9" key="1">
    <citation type="submission" date="2019-05" db="EMBL/GenBank/DDBJ databases">
        <title>Annotation for the trematode Fasciolopsis buski.</title>
        <authorList>
            <person name="Choi Y.-J."/>
        </authorList>
    </citation>
    <scope>NUCLEOTIDE SEQUENCE</scope>
    <source>
        <strain evidence="9">HT</strain>
        <tissue evidence="9">Whole worm</tissue>
    </source>
</reference>
<comment type="caution">
    <text evidence="9">The sequence shown here is derived from an EMBL/GenBank/DDBJ whole genome shotgun (WGS) entry which is preliminary data.</text>
</comment>
<dbReference type="InterPro" id="IPR000719">
    <property type="entry name" value="Prot_kinase_dom"/>
</dbReference>
<evidence type="ECO:0000256" key="7">
    <source>
        <dbReference type="SAM" id="MobiDB-lite"/>
    </source>
</evidence>
<dbReference type="Proteomes" id="UP000728185">
    <property type="component" value="Unassembled WGS sequence"/>
</dbReference>
<dbReference type="PROSITE" id="PS50011">
    <property type="entry name" value="PROTEIN_KINASE_DOM"/>
    <property type="match status" value="1"/>
</dbReference>
<keyword evidence="9" id="KW-0132">Cell division</keyword>
<name>A0A8E0RP35_9TREM</name>
<gene>
    <name evidence="9" type="ORF">FBUS_05896</name>
</gene>
<evidence type="ECO:0000256" key="6">
    <source>
        <dbReference type="ARBA" id="ARBA00022840"/>
    </source>
</evidence>
<dbReference type="OrthoDB" id="10020333at2759"/>
<dbReference type="GO" id="GO:0005524">
    <property type="term" value="F:ATP binding"/>
    <property type="evidence" value="ECO:0007669"/>
    <property type="project" value="UniProtKB-KW"/>
</dbReference>
<sequence>MIESKIRNVSYLRTFPEINDIFTILDKKGQGTFASVFAVKDKSEPDCKRVYALKMLIPTVDVRRIENELRILRRLGGKCNVVKMHTAWRVRDHVFILMPFINFIPFSDYYLSADEKEIIRYIRSLLFALSYVHRYRIIHRDVKPTNFLMDSATKRFYLVDFGLAHSEKYGDVDERWELDCDVYAENSKLTHSQKTKRPLSPSSCKSNHLNKTPRLVDDLGSSQANSNSENTPTFSVPDMSPSMRVPGTAVPHKTVSRVFTNHPPSSAAANSTIPGACVCGFRMTVCRGCRQLPRVTAARRGGTLGFRPPEVMMRHVEQTTAVDVWAVGVILLSFLSGRYPFIKVDDDLDVLHAFTHLVGYERMQACAKALGRRLLVDPKPPPMEAAETPATWLKLRCVAIRKREKKLSGLPPLLANEKKVSDKNSAPGGPTTMDSRKNLIALPGSYVFPLSAYDLMAKLLEPNPYKRISAYEALRHPFLNPNTHNSQSSNSDNFNVPRRCSSGDPSNQFPPAGEVLSKTPPGAGFTPRPQFY</sequence>
<protein>
    <recommendedName>
        <fullName evidence="1">non-specific serine/threonine protein kinase</fullName>
        <ecNumber evidence="1">2.7.11.1</ecNumber>
    </recommendedName>
</protein>
<evidence type="ECO:0000256" key="1">
    <source>
        <dbReference type="ARBA" id="ARBA00012513"/>
    </source>
</evidence>
<dbReference type="Pfam" id="PF00069">
    <property type="entry name" value="Pkinase"/>
    <property type="match status" value="2"/>
</dbReference>
<dbReference type="EC" id="2.7.11.1" evidence="1"/>
<keyword evidence="6" id="KW-0067">ATP-binding</keyword>
<evidence type="ECO:0000256" key="2">
    <source>
        <dbReference type="ARBA" id="ARBA00022527"/>
    </source>
</evidence>
<evidence type="ECO:0000256" key="4">
    <source>
        <dbReference type="ARBA" id="ARBA00022741"/>
    </source>
</evidence>
<dbReference type="PANTHER" id="PTHR44167:SF23">
    <property type="entry name" value="CDC7 KINASE, ISOFORM A-RELATED"/>
    <property type="match status" value="1"/>
</dbReference>
<dbReference type="Gene3D" id="1.10.510.10">
    <property type="entry name" value="Transferase(Phosphotransferase) domain 1"/>
    <property type="match status" value="2"/>
</dbReference>
<evidence type="ECO:0000313" key="9">
    <source>
        <dbReference type="EMBL" id="KAA0186553.1"/>
    </source>
</evidence>